<feature type="region of interest" description="Disordered" evidence="1">
    <location>
        <begin position="32"/>
        <end position="68"/>
    </location>
</feature>
<dbReference type="PANTHER" id="PTHR33240">
    <property type="entry name" value="OS08G0508500 PROTEIN"/>
    <property type="match status" value="1"/>
</dbReference>
<proteinExistence type="predicted"/>
<dbReference type="EMBL" id="JAIQCV010000010">
    <property type="protein sequence ID" value="KAH1056372.1"/>
    <property type="molecule type" value="Genomic_DNA"/>
</dbReference>
<evidence type="ECO:0000256" key="1">
    <source>
        <dbReference type="SAM" id="MobiDB-lite"/>
    </source>
</evidence>
<dbReference type="Gene3D" id="2.40.70.10">
    <property type="entry name" value="Acid Proteases"/>
    <property type="match status" value="1"/>
</dbReference>
<evidence type="ECO:0000313" key="2">
    <source>
        <dbReference type="EMBL" id="KAH1056372.1"/>
    </source>
</evidence>
<dbReference type="SUPFAM" id="SSF50630">
    <property type="entry name" value="Acid proteases"/>
    <property type="match status" value="1"/>
</dbReference>
<dbReference type="CDD" id="cd00303">
    <property type="entry name" value="retropepsin_like"/>
    <property type="match status" value="1"/>
</dbReference>
<dbReference type="OrthoDB" id="779804at2759"/>
<gene>
    <name evidence="2" type="ORF">J1N35_034437</name>
</gene>
<sequence length="199" mass="22440">MDNRSKSLVDLYEWAYKFAEAEEIKRASRVSFQMEDGKPRNREGQRARQSPNSQSLSGNDELIHNNDGNDPMVVSIEIVGFEVKRILVDSGSTVKVLSSGAYKKMSLKEQSLSIANVLYGFVNYPVKVRGTITLPITLGDDEHTTTKCIQFYLVDHPIAYNAIFGRPIMRMANIVMVTYCMKIKFRTNIDIGFLQSTSA</sequence>
<dbReference type="Proteomes" id="UP000828251">
    <property type="component" value="Unassembled WGS sequence"/>
</dbReference>
<feature type="compositionally biased region" description="Basic and acidic residues" evidence="1">
    <location>
        <begin position="35"/>
        <end position="46"/>
    </location>
</feature>
<dbReference type="AlphaFoldDB" id="A0A9D3US23"/>
<evidence type="ECO:0008006" key="4">
    <source>
        <dbReference type="Google" id="ProtNLM"/>
    </source>
</evidence>
<accession>A0A9D3US23</accession>
<feature type="compositionally biased region" description="Polar residues" evidence="1">
    <location>
        <begin position="47"/>
        <end position="58"/>
    </location>
</feature>
<protein>
    <recommendedName>
        <fullName evidence="4">Peptidase A2 domain-containing protein</fullName>
    </recommendedName>
</protein>
<dbReference type="InterPro" id="IPR021109">
    <property type="entry name" value="Peptidase_aspartic_dom_sf"/>
</dbReference>
<organism evidence="2 3">
    <name type="scientific">Gossypium stocksii</name>
    <dbReference type="NCBI Taxonomy" id="47602"/>
    <lineage>
        <taxon>Eukaryota</taxon>
        <taxon>Viridiplantae</taxon>
        <taxon>Streptophyta</taxon>
        <taxon>Embryophyta</taxon>
        <taxon>Tracheophyta</taxon>
        <taxon>Spermatophyta</taxon>
        <taxon>Magnoliopsida</taxon>
        <taxon>eudicotyledons</taxon>
        <taxon>Gunneridae</taxon>
        <taxon>Pentapetalae</taxon>
        <taxon>rosids</taxon>
        <taxon>malvids</taxon>
        <taxon>Malvales</taxon>
        <taxon>Malvaceae</taxon>
        <taxon>Malvoideae</taxon>
        <taxon>Gossypium</taxon>
    </lineage>
</organism>
<keyword evidence="3" id="KW-1185">Reference proteome</keyword>
<name>A0A9D3US23_9ROSI</name>
<evidence type="ECO:0000313" key="3">
    <source>
        <dbReference type="Proteomes" id="UP000828251"/>
    </source>
</evidence>
<comment type="caution">
    <text evidence="2">The sequence shown here is derived from an EMBL/GenBank/DDBJ whole genome shotgun (WGS) entry which is preliminary data.</text>
</comment>
<reference evidence="2 3" key="1">
    <citation type="journal article" date="2021" name="Plant Biotechnol. J.">
        <title>Multi-omics assisted identification of the key and species-specific regulatory components of drought-tolerant mechanisms in Gossypium stocksii.</title>
        <authorList>
            <person name="Yu D."/>
            <person name="Ke L."/>
            <person name="Zhang D."/>
            <person name="Wu Y."/>
            <person name="Sun Y."/>
            <person name="Mei J."/>
            <person name="Sun J."/>
            <person name="Sun Y."/>
        </authorList>
    </citation>
    <scope>NUCLEOTIDE SEQUENCE [LARGE SCALE GENOMIC DNA]</scope>
    <source>
        <strain evidence="3">cv. E1</strain>
        <tissue evidence="2">Leaf</tissue>
    </source>
</reference>
<dbReference type="PANTHER" id="PTHR33240:SF15">
    <property type="entry name" value="GAG-PRO-LIKE PROTEIN"/>
    <property type="match status" value="1"/>
</dbReference>